<feature type="domain" description="DUF6318" evidence="2">
    <location>
        <begin position="45"/>
        <end position="170"/>
    </location>
</feature>
<dbReference type="EMBL" id="VDMP01000017">
    <property type="protein sequence ID" value="TNM45158.1"/>
    <property type="molecule type" value="Genomic_DNA"/>
</dbReference>
<dbReference type="AlphaFoldDB" id="A0A5C4WAC0"/>
<feature type="compositionally biased region" description="Polar residues" evidence="1">
    <location>
        <begin position="29"/>
        <end position="46"/>
    </location>
</feature>
<dbReference type="PROSITE" id="PS51257">
    <property type="entry name" value="PROKAR_LIPOPROTEIN"/>
    <property type="match status" value="1"/>
</dbReference>
<evidence type="ECO:0000313" key="4">
    <source>
        <dbReference type="Proteomes" id="UP000313231"/>
    </source>
</evidence>
<dbReference type="Proteomes" id="UP000313231">
    <property type="component" value="Unassembled WGS sequence"/>
</dbReference>
<dbReference type="Pfam" id="PF19843">
    <property type="entry name" value="DUF6318"/>
    <property type="match status" value="1"/>
</dbReference>
<organism evidence="3 4">
    <name type="scientific">Nocardioides albidus</name>
    <dbReference type="NCBI Taxonomy" id="1517589"/>
    <lineage>
        <taxon>Bacteria</taxon>
        <taxon>Bacillati</taxon>
        <taxon>Actinomycetota</taxon>
        <taxon>Actinomycetes</taxon>
        <taxon>Propionibacteriales</taxon>
        <taxon>Nocardioidaceae</taxon>
        <taxon>Nocardioides</taxon>
    </lineage>
</organism>
<name>A0A5C4WAC0_9ACTN</name>
<feature type="region of interest" description="Disordered" evidence="1">
    <location>
        <begin position="18"/>
        <end position="53"/>
    </location>
</feature>
<protein>
    <recommendedName>
        <fullName evidence="2">DUF6318 domain-containing protein</fullName>
    </recommendedName>
</protein>
<evidence type="ECO:0000313" key="3">
    <source>
        <dbReference type="EMBL" id="TNM45158.1"/>
    </source>
</evidence>
<reference evidence="3 4" key="1">
    <citation type="journal article" date="2016" name="Int. J. Syst. Evol. Microbiol.">
        <title>Nocardioides albidus sp. nov., an actinobacterium isolated from garden soil.</title>
        <authorList>
            <person name="Singh H."/>
            <person name="Du J."/>
            <person name="Trinh H."/>
            <person name="Won K."/>
            <person name="Yang J.E."/>
            <person name="Yin C."/>
            <person name="Kook M."/>
            <person name="Yi T.H."/>
        </authorList>
    </citation>
    <scope>NUCLEOTIDE SEQUENCE [LARGE SCALE GENOMIC DNA]</scope>
    <source>
        <strain evidence="3 4">CCTCC AB 2015297</strain>
    </source>
</reference>
<dbReference type="InterPro" id="IPR046281">
    <property type="entry name" value="DUF6318"/>
</dbReference>
<dbReference type="RefSeq" id="WP_139621738.1">
    <property type="nucleotide sequence ID" value="NZ_VDMP01000017.1"/>
</dbReference>
<comment type="caution">
    <text evidence="3">The sequence shown here is derived from an EMBL/GenBank/DDBJ whole genome shotgun (WGS) entry which is preliminary data.</text>
</comment>
<evidence type="ECO:0000256" key="1">
    <source>
        <dbReference type="SAM" id="MobiDB-lite"/>
    </source>
</evidence>
<evidence type="ECO:0000259" key="2">
    <source>
        <dbReference type="Pfam" id="PF19843"/>
    </source>
</evidence>
<accession>A0A5C4WAC0</accession>
<dbReference type="OrthoDB" id="3786781at2"/>
<keyword evidence="4" id="KW-1185">Reference proteome</keyword>
<proteinExistence type="predicted"/>
<sequence>MRTALALTAIVATLALGGCGDDDTEPGDPTSTWTPTGTMEAPTSPTADPLTEAPADETARQFIRRWVALGNQMQATGETAGFLATAGPDCTSCHKFAKKVERIYRNGGYIRGGTDQIIAMQAESDTQWVVTLVAKPTEYAETPGGEVKSFDGGTHRSRVYLAHIDGRWIVGATEGVPL</sequence>
<gene>
    <name evidence="3" type="ORF">FHP29_04960</name>
</gene>